<feature type="transmembrane region" description="Helical" evidence="1">
    <location>
        <begin position="138"/>
        <end position="157"/>
    </location>
</feature>
<protein>
    <recommendedName>
        <fullName evidence="4">ABC-2 family transporter protein</fullName>
    </recommendedName>
</protein>
<evidence type="ECO:0000256" key="1">
    <source>
        <dbReference type="SAM" id="Phobius"/>
    </source>
</evidence>
<dbReference type="EMBL" id="JBGFFE010000024">
    <property type="protein sequence ID" value="MEY8764591.1"/>
    <property type="molecule type" value="Genomic_DNA"/>
</dbReference>
<name>A0ABV4E0C2_9CLOT</name>
<keyword evidence="1" id="KW-1133">Transmembrane helix</keyword>
<comment type="caution">
    <text evidence="2">The sequence shown here is derived from an EMBL/GenBank/DDBJ whole genome shotgun (WGS) entry which is preliminary data.</text>
</comment>
<keyword evidence="1" id="KW-0812">Transmembrane</keyword>
<proteinExistence type="predicted"/>
<evidence type="ECO:0000313" key="2">
    <source>
        <dbReference type="EMBL" id="MEY8764591.1"/>
    </source>
</evidence>
<feature type="transmembrane region" description="Helical" evidence="1">
    <location>
        <begin position="61"/>
        <end position="80"/>
    </location>
</feature>
<dbReference type="Proteomes" id="UP001565220">
    <property type="component" value="Unassembled WGS sequence"/>
</dbReference>
<sequence length="259" mass="29796">MNRKLKLYLKNALDKPPVCRREQVEKTAILAEKEYQKHSSRKQIGYLEFLLRQVSFMGKKIWIFQGIVLILIWLFLTAIFKDDFKYIISRHTPDLLCLCAIFITMTGLPFLYRSYKYKMHEVEAATLMSTSRALSSKLIIISLGDGIFLLFTALTVLDKAGISGTFIVFYLLAPFLISFCGCIFIFGHSRGQYKVFTCEVFCLLMLPLQYLFHNMVPQIYYRTSLKGWIALSAFFAAVVVFQICKLIRGSGETAAYFPV</sequence>
<feature type="transmembrane region" description="Helical" evidence="1">
    <location>
        <begin position="225"/>
        <end position="244"/>
    </location>
</feature>
<dbReference type="RefSeq" id="WP_369869295.1">
    <property type="nucleotide sequence ID" value="NZ_JBGFFE010000024.1"/>
</dbReference>
<feature type="transmembrane region" description="Helical" evidence="1">
    <location>
        <begin position="193"/>
        <end position="213"/>
    </location>
</feature>
<evidence type="ECO:0000313" key="3">
    <source>
        <dbReference type="Proteomes" id="UP001565220"/>
    </source>
</evidence>
<keyword evidence="3" id="KW-1185">Reference proteome</keyword>
<organism evidence="2 3">
    <name type="scientific">Clostridium lapidicellarium</name>
    <dbReference type="NCBI Taxonomy" id="3240931"/>
    <lineage>
        <taxon>Bacteria</taxon>
        <taxon>Bacillati</taxon>
        <taxon>Bacillota</taxon>
        <taxon>Clostridia</taxon>
        <taxon>Eubacteriales</taxon>
        <taxon>Clostridiaceae</taxon>
        <taxon>Clostridium</taxon>
    </lineage>
</organism>
<reference evidence="2 3" key="1">
    <citation type="submission" date="2024-08" db="EMBL/GenBank/DDBJ databases">
        <title>Clostridium lapicellarii sp. nov., and Clostridium renhuaiense sp. nov., two species isolated from the mud in a fermentation cellar used for producing sauce-flavour Chinese liquors.</title>
        <authorList>
            <person name="Yang F."/>
            <person name="Wang H."/>
            <person name="Chen L.Q."/>
            <person name="Zhou N."/>
            <person name="Lu J.J."/>
            <person name="Pu X.X."/>
            <person name="Wan B."/>
            <person name="Wang L."/>
            <person name="Liu S.J."/>
        </authorList>
    </citation>
    <scope>NUCLEOTIDE SEQUENCE [LARGE SCALE GENOMIC DNA]</scope>
    <source>
        <strain evidence="2 3">MT-113</strain>
    </source>
</reference>
<evidence type="ECO:0008006" key="4">
    <source>
        <dbReference type="Google" id="ProtNLM"/>
    </source>
</evidence>
<feature type="transmembrane region" description="Helical" evidence="1">
    <location>
        <begin position="163"/>
        <end position="186"/>
    </location>
</feature>
<accession>A0ABV4E0C2</accession>
<keyword evidence="1" id="KW-0472">Membrane</keyword>
<feature type="transmembrane region" description="Helical" evidence="1">
    <location>
        <begin position="92"/>
        <end position="112"/>
    </location>
</feature>
<gene>
    <name evidence="2" type="ORF">AB8S09_13285</name>
</gene>